<evidence type="ECO:0000313" key="2">
    <source>
        <dbReference type="Proteomes" id="UP000776650"/>
    </source>
</evidence>
<comment type="caution">
    <text evidence="1">The sequence shown here is derived from an EMBL/GenBank/DDBJ whole genome shotgun (WGS) entry which is preliminary data.</text>
</comment>
<reference evidence="1" key="2">
    <citation type="submission" date="2021-09" db="EMBL/GenBank/DDBJ databases">
        <authorList>
            <person name="Gilroy R."/>
        </authorList>
    </citation>
    <scope>NUCLEOTIDE SEQUENCE</scope>
    <source>
        <strain evidence="1">ChiGjej1B1-18357</strain>
    </source>
</reference>
<dbReference type="RefSeq" id="WP_303911775.1">
    <property type="nucleotide sequence ID" value="NZ_DYXM01000116.1"/>
</dbReference>
<dbReference type="AlphaFoldDB" id="A0A921F4T7"/>
<evidence type="ECO:0000313" key="1">
    <source>
        <dbReference type="EMBL" id="HJE90609.1"/>
    </source>
</evidence>
<proteinExistence type="predicted"/>
<reference evidence="1" key="1">
    <citation type="journal article" date="2021" name="PeerJ">
        <title>Extensive microbial diversity within the chicken gut microbiome revealed by metagenomics and culture.</title>
        <authorList>
            <person name="Gilroy R."/>
            <person name="Ravi A."/>
            <person name="Getino M."/>
            <person name="Pursley I."/>
            <person name="Horton D.L."/>
            <person name="Alikhan N.F."/>
            <person name="Baker D."/>
            <person name="Gharbi K."/>
            <person name="Hall N."/>
            <person name="Watson M."/>
            <person name="Adriaenssens E.M."/>
            <person name="Foster-Nyarko E."/>
            <person name="Jarju S."/>
            <person name="Secka A."/>
            <person name="Antonio M."/>
            <person name="Oren A."/>
            <person name="Chaudhuri R.R."/>
            <person name="La Ragione R."/>
            <person name="Hildebrand F."/>
            <person name="Pallen M.J."/>
        </authorList>
    </citation>
    <scope>NUCLEOTIDE SEQUENCE</scope>
    <source>
        <strain evidence="1">ChiGjej1B1-18357</strain>
    </source>
</reference>
<protein>
    <submittedName>
        <fullName evidence="1">Uncharacterized protein</fullName>
    </submittedName>
</protein>
<sequence>MEFGSLSDSAELGVIGDAGEVISGFFSNFSTLFGVVDYFTGEDFQEALAKGFMK</sequence>
<accession>A0A921F4T7</accession>
<organism evidence="1 2">
    <name type="scientific">Dietzia timorensis</name>
    <dbReference type="NCBI Taxonomy" id="499555"/>
    <lineage>
        <taxon>Bacteria</taxon>
        <taxon>Bacillati</taxon>
        <taxon>Actinomycetota</taxon>
        <taxon>Actinomycetes</taxon>
        <taxon>Mycobacteriales</taxon>
        <taxon>Dietziaceae</taxon>
        <taxon>Dietzia</taxon>
    </lineage>
</organism>
<gene>
    <name evidence="1" type="ORF">K8V11_06335</name>
</gene>
<dbReference type="Proteomes" id="UP000776650">
    <property type="component" value="Unassembled WGS sequence"/>
</dbReference>
<dbReference type="EMBL" id="DYXM01000116">
    <property type="protein sequence ID" value="HJE90609.1"/>
    <property type="molecule type" value="Genomic_DNA"/>
</dbReference>
<name>A0A921F4T7_9ACTN</name>